<keyword evidence="2 5" id="KW-0812">Transmembrane</keyword>
<comment type="subcellular location">
    <subcellularLocation>
        <location evidence="1">Cell membrane</location>
        <topology evidence="1">Multi-pass membrane protein</topology>
    </subcellularLocation>
</comment>
<name>A0ABW3EPZ0_9ACTN</name>
<evidence type="ECO:0000256" key="2">
    <source>
        <dbReference type="ARBA" id="ARBA00022692"/>
    </source>
</evidence>
<feature type="transmembrane region" description="Helical" evidence="5">
    <location>
        <begin position="106"/>
        <end position="126"/>
    </location>
</feature>
<organism evidence="7 8">
    <name type="scientific">Actinomadura sediminis</name>
    <dbReference type="NCBI Taxonomy" id="1038904"/>
    <lineage>
        <taxon>Bacteria</taxon>
        <taxon>Bacillati</taxon>
        <taxon>Actinomycetota</taxon>
        <taxon>Actinomycetes</taxon>
        <taxon>Streptosporangiales</taxon>
        <taxon>Thermomonosporaceae</taxon>
        <taxon>Actinomadura</taxon>
    </lineage>
</organism>
<dbReference type="EMBL" id="JBHTJA010000034">
    <property type="protein sequence ID" value="MFD0902403.1"/>
    <property type="molecule type" value="Genomic_DNA"/>
</dbReference>
<protein>
    <submittedName>
        <fullName evidence="7">MFS transporter</fullName>
    </submittedName>
</protein>
<dbReference type="InterPro" id="IPR020846">
    <property type="entry name" value="MFS_dom"/>
</dbReference>
<evidence type="ECO:0000256" key="3">
    <source>
        <dbReference type="ARBA" id="ARBA00022989"/>
    </source>
</evidence>
<keyword evidence="4 5" id="KW-0472">Membrane</keyword>
<dbReference type="PROSITE" id="PS50850">
    <property type="entry name" value="MFS"/>
    <property type="match status" value="1"/>
</dbReference>
<evidence type="ECO:0000313" key="7">
    <source>
        <dbReference type="EMBL" id="MFD0902403.1"/>
    </source>
</evidence>
<evidence type="ECO:0000256" key="1">
    <source>
        <dbReference type="ARBA" id="ARBA00004651"/>
    </source>
</evidence>
<reference evidence="8" key="1">
    <citation type="journal article" date="2019" name="Int. J. Syst. Evol. Microbiol.">
        <title>The Global Catalogue of Microorganisms (GCM) 10K type strain sequencing project: providing services to taxonomists for standard genome sequencing and annotation.</title>
        <authorList>
            <consortium name="The Broad Institute Genomics Platform"/>
            <consortium name="The Broad Institute Genome Sequencing Center for Infectious Disease"/>
            <person name="Wu L."/>
            <person name="Ma J."/>
        </authorList>
    </citation>
    <scope>NUCLEOTIDE SEQUENCE [LARGE SCALE GENOMIC DNA]</scope>
    <source>
        <strain evidence="8">JCM 31202</strain>
    </source>
</reference>
<gene>
    <name evidence="7" type="ORF">ACFQ11_18535</name>
</gene>
<accession>A0ABW3EPZ0</accession>
<dbReference type="RefSeq" id="WP_378300144.1">
    <property type="nucleotide sequence ID" value="NZ_JBHTJA010000034.1"/>
</dbReference>
<dbReference type="PANTHER" id="PTHR23542">
    <property type="match status" value="1"/>
</dbReference>
<dbReference type="PANTHER" id="PTHR23542:SF1">
    <property type="entry name" value="MAJOR FACILITATOR SUPERFAMILY (MFS) PROFILE DOMAIN-CONTAINING PROTEIN"/>
    <property type="match status" value="1"/>
</dbReference>
<feature type="transmembrane region" description="Helical" evidence="5">
    <location>
        <begin position="132"/>
        <end position="154"/>
    </location>
</feature>
<dbReference type="Gene3D" id="1.20.1250.20">
    <property type="entry name" value="MFS general substrate transporter like domains"/>
    <property type="match status" value="1"/>
</dbReference>
<evidence type="ECO:0000313" key="8">
    <source>
        <dbReference type="Proteomes" id="UP001596972"/>
    </source>
</evidence>
<sequence length="164" mass="15909">GLLVVAHARHHGEPAATAALIEAALAGSDALGGLADGALTWRSAPGARLTACVAALGAALAAAAVAAAAAALAVLVGAAGVFIAPATTTAYLIADTAAPPGARVRAAAWVNTALNLGATTGIAATGALLDLLPLRVCFLVTALPAAVTAAFLLLRHRPPRARHL</sequence>
<dbReference type="Proteomes" id="UP001596972">
    <property type="component" value="Unassembled WGS sequence"/>
</dbReference>
<dbReference type="InterPro" id="IPR011701">
    <property type="entry name" value="MFS"/>
</dbReference>
<keyword evidence="3 5" id="KW-1133">Transmembrane helix</keyword>
<comment type="caution">
    <text evidence="7">The sequence shown here is derived from an EMBL/GenBank/DDBJ whole genome shotgun (WGS) entry which is preliminary data.</text>
</comment>
<feature type="domain" description="Major facilitator superfamily (MFS) profile" evidence="6">
    <location>
        <begin position="1"/>
        <end position="164"/>
    </location>
</feature>
<evidence type="ECO:0000256" key="5">
    <source>
        <dbReference type="SAM" id="Phobius"/>
    </source>
</evidence>
<proteinExistence type="predicted"/>
<keyword evidence="8" id="KW-1185">Reference proteome</keyword>
<feature type="transmembrane region" description="Helical" evidence="5">
    <location>
        <begin position="75"/>
        <end position="94"/>
    </location>
</feature>
<feature type="non-terminal residue" evidence="7">
    <location>
        <position position="1"/>
    </location>
</feature>
<evidence type="ECO:0000259" key="6">
    <source>
        <dbReference type="PROSITE" id="PS50850"/>
    </source>
</evidence>
<evidence type="ECO:0000256" key="4">
    <source>
        <dbReference type="ARBA" id="ARBA00023136"/>
    </source>
</evidence>
<dbReference type="SUPFAM" id="SSF103473">
    <property type="entry name" value="MFS general substrate transporter"/>
    <property type="match status" value="1"/>
</dbReference>
<feature type="transmembrane region" description="Helical" evidence="5">
    <location>
        <begin position="49"/>
        <end position="69"/>
    </location>
</feature>
<dbReference type="InterPro" id="IPR036259">
    <property type="entry name" value="MFS_trans_sf"/>
</dbReference>
<dbReference type="Pfam" id="PF07690">
    <property type="entry name" value="MFS_1"/>
    <property type="match status" value="1"/>
</dbReference>